<evidence type="ECO:0008006" key="3">
    <source>
        <dbReference type="Google" id="ProtNLM"/>
    </source>
</evidence>
<dbReference type="EMBL" id="MQWB01000001">
    <property type="protein sequence ID" value="OZC02527.1"/>
    <property type="molecule type" value="Genomic_DNA"/>
</dbReference>
<evidence type="ECO:0000313" key="2">
    <source>
        <dbReference type="Proteomes" id="UP000216446"/>
    </source>
</evidence>
<dbReference type="OrthoDB" id="515411at2"/>
<sequence length="78" mass="8655">MSDRTVQYVSTESGEVTSVLVPIELWREIGIKLATSPPKPSHPLLLGAMRERLLKSRKRAGGVPLDDVLRQFGIDRDA</sequence>
<dbReference type="RefSeq" id="WP_094546881.1">
    <property type="nucleotide sequence ID" value="NZ_MQWB01000001.1"/>
</dbReference>
<comment type="caution">
    <text evidence="1">The sequence shown here is derived from an EMBL/GenBank/DDBJ whole genome shotgun (WGS) entry which is preliminary data.</text>
</comment>
<keyword evidence="2" id="KW-1185">Reference proteome</keyword>
<organism evidence="1 2">
    <name type="scientific">Rubricoccus marinus</name>
    <dbReference type="NCBI Taxonomy" id="716817"/>
    <lineage>
        <taxon>Bacteria</taxon>
        <taxon>Pseudomonadati</taxon>
        <taxon>Rhodothermota</taxon>
        <taxon>Rhodothermia</taxon>
        <taxon>Rhodothermales</taxon>
        <taxon>Rubricoccaceae</taxon>
        <taxon>Rubricoccus</taxon>
    </lineage>
</organism>
<name>A0A259TY29_9BACT</name>
<accession>A0A259TY29</accession>
<dbReference type="InParanoid" id="A0A259TY29"/>
<proteinExistence type="predicted"/>
<protein>
    <recommendedName>
        <fullName evidence="3">Prevent-host-death protein</fullName>
    </recommendedName>
</protein>
<evidence type="ECO:0000313" key="1">
    <source>
        <dbReference type="EMBL" id="OZC02527.1"/>
    </source>
</evidence>
<gene>
    <name evidence="1" type="ORF">BSZ36_05780</name>
</gene>
<reference evidence="1 2" key="1">
    <citation type="submission" date="2016-11" db="EMBL/GenBank/DDBJ databases">
        <title>Study of marine rhodopsin-containing bacteria.</title>
        <authorList>
            <person name="Yoshizawa S."/>
            <person name="Kumagai Y."/>
            <person name="Kogure K."/>
        </authorList>
    </citation>
    <scope>NUCLEOTIDE SEQUENCE [LARGE SCALE GENOMIC DNA]</scope>
    <source>
        <strain evidence="1 2">SG-29</strain>
    </source>
</reference>
<dbReference type="Proteomes" id="UP000216446">
    <property type="component" value="Unassembled WGS sequence"/>
</dbReference>
<dbReference type="AlphaFoldDB" id="A0A259TY29"/>